<feature type="transmembrane region" description="Helical" evidence="3">
    <location>
        <begin position="1747"/>
        <end position="1771"/>
    </location>
</feature>
<organism evidence="5 6">
    <name type="scientific">Besnoitia besnoiti</name>
    <name type="common">Apicomplexan protozoan</name>
    <dbReference type="NCBI Taxonomy" id="94643"/>
    <lineage>
        <taxon>Eukaryota</taxon>
        <taxon>Sar</taxon>
        <taxon>Alveolata</taxon>
        <taxon>Apicomplexa</taxon>
        <taxon>Conoidasida</taxon>
        <taxon>Coccidia</taxon>
        <taxon>Eucoccidiorida</taxon>
        <taxon>Eimeriorina</taxon>
        <taxon>Sarcocystidae</taxon>
        <taxon>Besnoitia</taxon>
    </lineage>
</organism>
<feature type="compositionally biased region" description="Basic residues" evidence="2">
    <location>
        <begin position="1266"/>
        <end position="1279"/>
    </location>
</feature>
<dbReference type="GO" id="GO:0016020">
    <property type="term" value="C:membrane"/>
    <property type="evidence" value="ECO:0007669"/>
    <property type="project" value="TreeGrafter"/>
</dbReference>
<feature type="transmembrane region" description="Helical" evidence="3">
    <location>
        <begin position="1672"/>
        <end position="1690"/>
    </location>
</feature>
<dbReference type="InterPro" id="IPR000731">
    <property type="entry name" value="SSD"/>
</dbReference>
<feature type="transmembrane region" description="Helical" evidence="3">
    <location>
        <begin position="1646"/>
        <end position="1666"/>
    </location>
</feature>
<keyword evidence="3" id="KW-1133">Transmembrane helix</keyword>
<feature type="transmembrane region" description="Helical" evidence="3">
    <location>
        <begin position="1419"/>
        <end position="1438"/>
    </location>
</feature>
<feature type="transmembrane region" description="Helical" evidence="3">
    <location>
        <begin position="652"/>
        <end position="671"/>
    </location>
</feature>
<feature type="compositionally biased region" description="Basic and acidic residues" evidence="2">
    <location>
        <begin position="1323"/>
        <end position="1332"/>
    </location>
</feature>
<dbReference type="PANTHER" id="PTHR10796:SF92">
    <property type="entry name" value="PATCHED-RELATED, ISOFORM A"/>
    <property type="match status" value="1"/>
</dbReference>
<dbReference type="InterPro" id="IPR051697">
    <property type="entry name" value="Patched_domain-protein"/>
</dbReference>
<dbReference type="Proteomes" id="UP000224006">
    <property type="component" value="Unassembled WGS sequence"/>
</dbReference>
<evidence type="ECO:0000256" key="1">
    <source>
        <dbReference type="ARBA" id="ARBA00005585"/>
    </source>
</evidence>
<evidence type="ECO:0000313" key="6">
    <source>
        <dbReference type="Proteomes" id="UP000224006"/>
    </source>
</evidence>
<proteinExistence type="inferred from homology"/>
<dbReference type="Pfam" id="PF12349">
    <property type="entry name" value="Sterol-sensing"/>
    <property type="match status" value="1"/>
</dbReference>
<comment type="similarity">
    <text evidence="1">Belongs to the patched family.</text>
</comment>
<feature type="region of interest" description="Disordered" evidence="2">
    <location>
        <begin position="1304"/>
        <end position="1374"/>
    </location>
</feature>
<accession>A0A2A9M8E8</accession>
<feature type="domain" description="SSD" evidence="4">
    <location>
        <begin position="586"/>
        <end position="743"/>
    </location>
</feature>
<dbReference type="OrthoDB" id="6510177at2759"/>
<feature type="transmembrane region" description="Helical" evidence="3">
    <location>
        <begin position="691"/>
        <end position="714"/>
    </location>
</feature>
<feature type="region of interest" description="Disordered" evidence="2">
    <location>
        <begin position="1248"/>
        <end position="1292"/>
    </location>
</feature>
<feature type="transmembrane region" description="Helical" evidence="3">
    <location>
        <begin position="720"/>
        <end position="743"/>
    </location>
</feature>
<feature type="transmembrane region" description="Helical" evidence="3">
    <location>
        <begin position="106"/>
        <end position="125"/>
    </location>
</feature>
<evidence type="ECO:0000313" key="5">
    <source>
        <dbReference type="EMBL" id="PFH31662.1"/>
    </source>
</evidence>
<evidence type="ECO:0000256" key="2">
    <source>
        <dbReference type="SAM" id="MobiDB-lite"/>
    </source>
</evidence>
<feature type="transmembrane region" description="Helical" evidence="3">
    <location>
        <begin position="1711"/>
        <end position="1735"/>
    </location>
</feature>
<evidence type="ECO:0000259" key="4">
    <source>
        <dbReference type="PROSITE" id="PS50156"/>
    </source>
</evidence>
<dbReference type="Gene3D" id="1.20.1640.10">
    <property type="entry name" value="Multidrug efflux transporter AcrB transmembrane domain"/>
    <property type="match status" value="2"/>
</dbReference>
<feature type="compositionally biased region" description="Basic and acidic residues" evidence="2">
    <location>
        <begin position="16"/>
        <end position="33"/>
    </location>
</feature>
<feature type="region of interest" description="Disordered" evidence="2">
    <location>
        <begin position="1"/>
        <end position="43"/>
    </location>
</feature>
<dbReference type="PROSITE" id="PS50156">
    <property type="entry name" value="SSD"/>
    <property type="match status" value="1"/>
</dbReference>
<feature type="transmembrane region" description="Helical" evidence="3">
    <location>
        <begin position="587"/>
        <end position="606"/>
    </location>
</feature>
<feature type="transmembrane region" description="Helical" evidence="3">
    <location>
        <begin position="618"/>
        <end position="640"/>
    </location>
</feature>
<dbReference type="GeneID" id="40307688"/>
<feature type="compositionally biased region" description="Basic residues" evidence="2">
    <location>
        <begin position="1089"/>
        <end position="1109"/>
    </location>
</feature>
<reference evidence="5 6" key="1">
    <citation type="submission" date="2017-09" db="EMBL/GenBank/DDBJ databases">
        <title>Genome sequencing of Besnoitia besnoiti strain Bb-Ger1.</title>
        <authorList>
            <person name="Schares G."/>
            <person name="Venepally P."/>
            <person name="Lorenzi H.A."/>
        </authorList>
    </citation>
    <scope>NUCLEOTIDE SEQUENCE [LARGE SCALE GENOMIC DNA]</scope>
    <source>
        <strain evidence="5 6">Bb-Ger1</strain>
    </source>
</reference>
<sequence length="1809" mass="199027">MMVRPPVWSKRAAARAQEEEQEVKRRREEHDWYEADGANQGLDGGDASSVYDIDDYYDEEYYQKLQKDQWTPFECASSFHGAKESLIQTIGRGFARYTLVVYNRPWVFILLSVMVSLLLAIGIPLRRVVQNGERQYALPWTLAYNDSLLYANTFYGNLTRTEVIYVVAHAQDTNLLTREFLDALWTFHLEILSLSVSVKPDEDLIANTTLPPLVFDQLVGGLGMRDPNRRHNDDDLSWRRNLRASEHANRASTATTQPFLATGSRHANLQFSPLTTLNLHFFPPTAAQAVAEDPGLAEVTANTSLAAGSLTEEMPPATDRPVRDEQYALPHDNHGARTSGELFEDILSIYHHNIQRPPEMPWADSGNTAAQPDSAAQRSDVDRYAFPSRGGAGHVQPPQEAGLSNRPVRALGAAGGFGMTDSAMCFEAYAPAKDRVSGLACRPPLPPGQYGFSNLCLKDKRGVCNPPEGVLFMYNDRREFGQPLGYPRHTSWALATETITELWLSQRGMRLNGNGYQVRGTSGFALRYTLADKPHMRNVARAWEAELVKLVEKSKWRLPGASIYCKTDQSLEGDLSSSTGFKGSTDFLFVLAAGALIFAYVGLVTFSTNHFRSKMLVSLMGAVAATLGYCGGAGMCYFAGLEHTTTVTAAPFLVLGIGVDDVFVIINSYSLTFTRTSARERLTITMRDSGLSITITTLTSLISFAIGATSPYLAIRNFCLVTAAGILGGYLMCVTLFLACLSLDAAYEERRQQTHVLCCVLPVRRQPDARGGRSQRAACTSEEAASDGGGGRRVAALSGWSGLQTSGFRFSLPYTEDEKYLATARHSLLNQHATTVYECVTLQVAMAMTQVREETERKKRQREDPDQDSVSLQTPSRQPARAPKRVAKKRAAKAKAQAKAKAAPPGKADSDDLQHPSTRHGKGASTAETETSRSAAEPRAGVAGRATAKAKPKPKAKQKGVLKAPRKPQAEASAAQAPPSPQSAGDHASNEDENAQAAEAPRQPRTRRTVLEPQVGGAKQEFSEPFVSSESSEGDSDTSSQSAASPRGRGGPRVATRAADRGRRCTGFLAQKAMSPTPRPGRGGIVKKPQTKRARGRGGRAPTPRRRSLHGRELLQKGDTDASAVRRCGQPRSGRRGSGKLAASALQDLRGGRRPRGLHDDGESCDSPSARQADAGADEKHGEGLLKAQLRKLLDIAEKRHQELGPQTPDDGDTHIAEAICPVLQGKPAATVGPGAVVALAIEEQLWQNPREEARDGSIPQPKAKGASRRVRLNRRTKRIDHDGDEDSAELKGVSDDWHVACTNRRGGAAGEPAPLRGAQDQEELHDRRDPRGASGDFQDCECRGDETRDADEDEPDPLGASPKGSRENDCARPRRRHRRLDLLKILTLEDLTEPPGNVGRRLRLIVLRTIGRMLLSPWVKACLLVAFAILFAVALSGCMQLRKGLDPRHLSPDRSPLRKFFDAQEYFFNSYGDPVNIFFSSPRDICSRTFKSEYAWLHQKLESRSYTRHLVDGLHVFLSSPLGAYGPENNPLTCMRMLRSWLQTPLGENFASQFAWQGENELRAFQILLIPVYHRTSEDSSDFMTLLRKDLETFKAADAHAYNRLFVFYESDASILSSTLTNMAWAGFAVMLVSILLLPSFWSATLVVVALVLIDVAIIGFMHYWGLPLNMLTMVNLIISIGFAIDYATHICHTFCHCVGRTRDMRIFETLVLIGNPIFHGLMSTLLGVSVLAFTRSYVLRVFFKMMTLVLLLAFAHGVIFLPVVLSLIGPMGARQEPMKEALKQFARGLRKHRCSERANERALLPVD</sequence>
<dbReference type="InterPro" id="IPR053958">
    <property type="entry name" value="HMGCR/SNAP/NPC1-like_SSD"/>
</dbReference>
<protein>
    <submittedName>
        <fullName evidence="5">Sterol-sensing domain of SREBP cleavage-activation domain-containing protein</fullName>
    </submittedName>
</protein>
<dbReference type="RefSeq" id="XP_029215671.1">
    <property type="nucleotide sequence ID" value="XM_029361316.1"/>
</dbReference>
<feature type="region of interest" description="Disordered" evidence="2">
    <location>
        <begin position="853"/>
        <end position="1186"/>
    </location>
</feature>
<feature type="compositionally biased region" description="Polar residues" evidence="2">
    <location>
        <begin position="365"/>
        <end position="377"/>
    </location>
</feature>
<feature type="compositionally biased region" description="Basic residues" evidence="2">
    <location>
        <begin position="948"/>
        <end position="966"/>
    </location>
</feature>
<keyword evidence="6" id="KW-1185">Reference proteome</keyword>
<dbReference type="SUPFAM" id="SSF82866">
    <property type="entry name" value="Multidrug efflux transporter AcrB transmembrane domain"/>
    <property type="match status" value="2"/>
</dbReference>
<feature type="compositionally biased region" description="Basic residues" evidence="2">
    <location>
        <begin position="882"/>
        <end position="898"/>
    </location>
</feature>
<feature type="transmembrane region" description="Helical" evidence="3">
    <location>
        <begin position="1621"/>
        <end position="1639"/>
    </location>
</feature>
<feature type="compositionally biased region" description="Basic and acidic residues" evidence="2">
    <location>
        <begin position="1110"/>
        <end position="1120"/>
    </location>
</feature>
<evidence type="ECO:0000256" key="3">
    <source>
        <dbReference type="SAM" id="Phobius"/>
    </source>
</evidence>
<name>A0A2A9M8E8_BESBE</name>
<gene>
    <name evidence="5" type="ORF">BESB_026360</name>
</gene>
<keyword evidence="3" id="KW-0812">Transmembrane</keyword>
<feature type="region of interest" description="Disordered" evidence="2">
    <location>
        <begin position="362"/>
        <end position="405"/>
    </location>
</feature>
<comment type="caution">
    <text evidence="5">The sequence shown here is derived from an EMBL/GenBank/DDBJ whole genome shotgun (WGS) entry which is preliminary data.</text>
</comment>
<dbReference type="KEGG" id="bbes:BESB_026360"/>
<feature type="region of interest" description="Disordered" evidence="2">
    <location>
        <begin position="767"/>
        <end position="791"/>
    </location>
</feature>
<dbReference type="PANTHER" id="PTHR10796">
    <property type="entry name" value="PATCHED-RELATED"/>
    <property type="match status" value="1"/>
</dbReference>
<keyword evidence="3" id="KW-0472">Membrane</keyword>
<feature type="compositionally biased region" description="Basic and acidic residues" evidence="2">
    <location>
        <begin position="853"/>
        <end position="864"/>
    </location>
</feature>
<dbReference type="EMBL" id="NWUJ01000014">
    <property type="protein sequence ID" value="PFH31662.1"/>
    <property type="molecule type" value="Genomic_DNA"/>
</dbReference>
<dbReference type="VEuPathDB" id="ToxoDB:BESB_026360"/>
<feature type="compositionally biased region" description="Low complexity" evidence="2">
    <location>
        <begin position="1023"/>
        <end position="1042"/>
    </location>
</feature>